<dbReference type="GO" id="GO:0005509">
    <property type="term" value="F:calcium ion binding"/>
    <property type="evidence" value="ECO:0007669"/>
    <property type="project" value="InterPro"/>
</dbReference>
<feature type="domain" description="EGF-like" evidence="19">
    <location>
        <begin position="528"/>
        <end position="564"/>
    </location>
</feature>
<feature type="domain" description="Laminin G" evidence="18">
    <location>
        <begin position="1703"/>
        <end position="1883"/>
    </location>
</feature>
<evidence type="ECO:0000256" key="9">
    <source>
        <dbReference type="ARBA" id="ARBA00022837"/>
    </source>
</evidence>
<dbReference type="GO" id="GO:0051241">
    <property type="term" value="P:negative regulation of multicellular organismal process"/>
    <property type="evidence" value="ECO:0007669"/>
    <property type="project" value="UniProtKB-ARBA"/>
</dbReference>
<dbReference type="GO" id="GO:0003008">
    <property type="term" value="P:system process"/>
    <property type="evidence" value="ECO:0007669"/>
    <property type="project" value="UniProtKB-ARBA"/>
</dbReference>
<dbReference type="FunFam" id="2.10.25.10:FF:000279">
    <property type="entry name" value="Neurogenic locus notch 1"/>
    <property type="match status" value="1"/>
</dbReference>
<dbReference type="PANTHER" id="PTHR24049">
    <property type="entry name" value="CRUMBS FAMILY MEMBER"/>
    <property type="match status" value="1"/>
</dbReference>
<dbReference type="SUPFAM" id="SSF49899">
    <property type="entry name" value="Concanavalin A-like lectins/glucanases"/>
    <property type="match status" value="5"/>
</dbReference>
<feature type="disulfide bond" evidence="15">
    <location>
        <begin position="202"/>
        <end position="219"/>
    </location>
</feature>
<keyword evidence="4 15" id="KW-0245">EGF-like domain</keyword>
<feature type="domain" description="EGF-like" evidence="19">
    <location>
        <begin position="443"/>
        <end position="481"/>
    </location>
</feature>
<dbReference type="FunFam" id="2.60.120.200:FF:000183">
    <property type="entry name" value="Protein eyes shut homolog"/>
    <property type="match status" value="1"/>
</dbReference>
<organism evidence="20 21">
    <name type="scientific">Astyanax mexicanus</name>
    <name type="common">Blind cave fish</name>
    <name type="synonym">Astyanax fasciatus mexicanus</name>
    <dbReference type="NCBI Taxonomy" id="7994"/>
    <lineage>
        <taxon>Eukaryota</taxon>
        <taxon>Metazoa</taxon>
        <taxon>Chordata</taxon>
        <taxon>Craniata</taxon>
        <taxon>Vertebrata</taxon>
        <taxon>Euteleostomi</taxon>
        <taxon>Actinopterygii</taxon>
        <taxon>Neopterygii</taxon>
        <taxon>Teleostei</taxon>
        <taxon>Ostariophysi</taxon>
        <taxon>Characiformes</taxon>
        <taxon>Characoidei</taxon>
        <taxon>Acestrorhamphidae</taxon>
        <taxon>Acestrorhamphinae</taxon>
        <taxon>Astyanax</taxon>
    </lineage>
</organism>
<dbReference type="CDD" id="cd00110">
    <property type="entry name" value="LamG"/>
    <property type="match status" value="4"/>
</dbReference>
<evidence type="ECO:0000256" key="6">
    <source>
        <dbReference type="ARBA" id="ARBA00022729"/>
    </source>
</evidence>
<dbReference type="FunFam" id="2.10.25.10:FF:000012">
    <property type="entry name" value="Delta-like protein"/>
    <property type="match status" value="2"/>
</dbReference>
<feature type="disulfide bond" evidence="15">
    <location>
        <begin position="882"/>
        <end position="891"/>
    </location>
</feature>
<dbReference type="InterPro" id="IPR013032">
    <property type="entry name" value="EGF-like_CS"/>
</dbReference>
<feature type="domain" description="EGF-like" evidence="19">
    <location>
        <begin position="405"/>
        <end position="441"/>
    </location>
</feature>
<dbReference type="InterPro" id="IPR018097">
    <property type="entry name" value="EGF_Ca-bd_CS"/>
</dbReference>
<dbReference type="PROSITE" id="PS01187">
    <property type="entry name" value="EGF_CA"/>
    <property type="match status" value="8"/>
</dbReference>
<dbReference type="PROSITE" id="PS51257">
    <property type="entry name" value="PROKAR_LIPOPROTEIN"/>
    <property type="match status" value="1"/>
</dbReference>
<dbReference type="PRINTS" id="PR00010">
    <property type="entry name" value="EGFBLOOD"/>
</dbReference>
<dbReference type="InterPro" id="IPR009030">
    <property type="entry name" value="Growth_fac_rcpt_cys_sf"/>
</dbReference>
<keyword evidence="10" id="KW-0524">Neurogenesis</keyword>
<evidence type="ECO:0000256" key="1">
    <source>
        <dbReference type="ARBA" id="ARBA00004251"/>
    </source>
</evidence>
<feature type="domain" description="EGF-like" evidence="19">
    <location>
        <begin position="1359"/>
        <end position="1395"/>
    </location>
</feature>
<dbReference type="SMART" id="SM00179">
    <property type="entry name" value="EGF_CA"/>
    <property type="match status" value="37"/>
</dbReference>
<dbReference type="InterPro" id="IPR000742">
    <property type="entry name" value="EGF"/>
</dbReference>
<dbReference type="GO" id="GO:0005886">
    <property type="term" value="C:plasma membrane"/>
    <property type="evidence" value="ECO:0007669"/>
    <property type="project" value="UniProtKB-SubCell"/>
</dbReference>
<feature type="disulfide bond" evidence="15">
    <location>
        <begin position="1542"/>
        <end position="1551"/>
    </location>
</feature>
<dbReference type="FunFam" id="2.10.25.10:FF:000122">
    <property type="entry name" value="Protein crumbs homolog 2"/>
    <property type="match status" value="3"/>
</dbReference>
<feature type="domain" description="EGF-like" evidence="19">
    <location>
        <begin position="673"/>
        <end position="709"/>
    </location>
</feature>
<protein>
    <recommendedName>
        <fullName evidence="22">Crumbs cell polarity complex component 2b</fullName>
    </recommendedName>
</protein>
<feature type="disulfide bond" evidence="15">
    <location>
        <begin position="2452"/>
        <end position="2461"/>
    </location>
</feature>
<feature type="domain" description="EGF-like" evidence="19">
    <location>
        <begin position="1510"/>
        <end position="1552"/>
    </location>
</feature>
<feature type="disulfide bond" evidence="15">
    <location>
        <begin position="1230"/>
        <end position="1239"/>
    </location>
</feature>
<feature type="domain" description="EGF-like" evidence="19">
    <location>
        <begin position="816"/>
        <end position="854"/>
    </location>
</feature>
<accession>A0A8T2KJX0</accession>
<keyword evidence="8" id="KW-0967">Endosome</keyword>
<keyword evidence="9" id="KW-0106">Calcium</keyword>
<feature type="disulfide bond" evidence="15">
    <location>
        <begin position="1190"/>
        <end position="1199"/>
    </location>
</feature>
<dbReference type="PROSITE" id="PS50025">
    <property type="entry name" value="LAM_G_DOMAIN"/>
    <property type="match status" value="4"/>
</dbReference>
<feature type="disulfide bond" evidence="15">
    <location>
        <begin position="2695"/>
        <end position="2712"/>
    </location>
</feature>
<keyword evidence="7" id="KW-0677">Repeat</keyword>
<feature type="disulfide bond" evidence="15">
    <location>
        <begin position="357"/>
        <end position="366"/>
    </location>
</feature>
<dbReference type="GO" id="GO:0005770">
    <property type="term" value="C:late endosome"/>
    <property type="evidence" value="ECO:0007669"/>
    <property type="project" value="UniProtKB-SubCell"/>
</dbReference>
<dbReference type="InterPro" id="IPR013320">
    <property type="entry name" value="ConA-like_dom_sf"/>
</dbReference>
<dbReference type="Proteomes" id="UP000752171">
    <property type="component" value="Unassembled WGS sequence"/>
</dbReference>
<feature type="disulfide bond" evidence="15">
    <location>
        <begin position="2714"/>
        <end position="2723"/>
    </location>
</feature>
<feature type="chain" id="PRO_5035882894" description="Crumbs cell polarity complex component 2b" evidence="17">
    <location>
        <begin position="26"/>
        <end position="2915"/>
    </location>
</feature>
<dbReference type="FunFam" id="2.10.25.10:FF:000143">
    <property type="entry name" value="Protein crumbs 1"/>
    <property type="match status" value="1"/>
</dbReference>
<dbReference type="SUPFAM" id="SSF57184">
    <property type="entry name" value="Growth factor receptor domain"/>
    <property type="match status" value="2"/>
</dbReference>
<feature type="disulfide bond" evidence="15">
    <location>
        <begin position="996"/>
        <end position="1005"/>
    </location>
</feature>
<feature type="domain" description="EGF-like" evidence="19">
    <location>
        <begin position="1554"/>
        <end position="1590"/>
    </location>
</feature>
<feature type="domain" description="EGF-like" evidence="19">
    <location>
        <begin position="331"/>
        <end position="367"/>
    </location>
</feature>
<evidence type="ECO:0000256" key="12">
    <source>
        <dbReference type="ARBA" id="ARBA00023136"/>
    </source>
</evidence>
<feature type="disulfide bond" evidence="15">
    <location>
        <begin position="1077"/>
        <end position="1086"/>
    </location>
</feature>
<feature type="domain" description="EGF-like" evidence="19">
    <location>
        <begin position="1397"/>
        <end position="1433"/>
    </location>
</feature>
<dbReference type="GO" id="GO:0019904">
    <property type="term" value="F:protein domain specific binding"/>
    <property type="evidence" value="ECO:0007669"/>
    <property type="project" value="UniProtKB-ARBA"/>
</dbReference>
<dbReference type="GO" id="GO:0048589">
    <property type="term" value="P:developmental growth"/>
    <property type="evidence" value="ECO:0007669"/>
    <property type="project" value="UniProtKB-ARBA"/>
</dbReference>
<dbReference type="PROSITE" id="PS50026">
    <property type="entry name" value="EGF_3"/>
    <property type="match status" value="41"/>
</dbReference>
<comment type="caution">
    <text evidence="15">Lacks conserved residue(s) required for the propagation of feature annotation.</text>
</comment>
<evidence type="ECO:0000313" key="20">
    <source>
        <dbReference type="EMBL" id="KAG9260080.1"/>
    </source>
</evidence>
<dbReference type="FunFam" id="2.10.25.10:FF:000004">
    <property type="entry name" value="Neurogenic locus notch 1"/>
    <property type="match status" value="2"/>
</dbReference>
<feature type="domain" description="EGF-like" evidence="19">
    <location>
        <begin position="2383"/>
        <end position="2419"/>
    </location>
</feature>
<feature type="disulfide bond" evidence="15">
    <location>
        <begin position="920"/>
        <end position="929"/>
    </location>
</feature>
<name>A0A8T2KJX0_ASTMX</name>
<feature type="domain" description="EGF-like" evidence="19">
    <location>
        <begin position="1472"/>
        <end position="1508"/>
    </location>
</feature>
<dbReference type="FunFam" id="2.10.25.10:FF:000472">
    <property type="entry name" value="Uncharacterized protein, isoform A"/>
    <property type="match status" value="5"/>
</dbReference>
<feature type="disulfide bond" evidence="15">
    <location>
        <begin position="844"/>
        <end position="853"/>
    </location>
</feature>
<feature type="domain" description="EGF-like" evidence="19">
    <location>
        <begin position="1283"/>
        <end position="1319"/>
    </location>
</feature>
<dbReference type="EMBL" id="JAICCE010000025">
    <property type="protein sequence ID" value="KAG9260080.1"/>
    <property type="molecule type" value="Genomic_DNA"/>
</dbReference>
<feature type="disulfide bond" evidence="15">
    <location>
        <begin position="554"/>
        <end position="563"/>
    </location>
</feature>
<dbReference type="SMART" id="SM00282">
    <property type="entry name" value="LamG"/>
    <property type="match status" value="5"/>
</dbReference>
<dbReference type="FunFam" id="2.60.120.200:FF:000210">
    <property type="entry name" value="Protein eyes shut homolog"/>
    <property type="match status" value="1"/>
</dbReference>
<feature type="disulfide bond" evidence="15">
    <location>
        <begin position="264"/>
        <end position="273"/>
    </location>
</feature>
<feature type="domain" description="EGF-like" evidence="19">
    <location>
        <begin position="1202"/>
        <end position="1240"/>
    </location>
</feature>
<dbReference type="SUPFAM" id="SSF57196">
    <property type="entry name" value="EGF/Laminin"/>
    <property type="match status" value="28"/>
</dbReference>
<feature type="disulfide bond" evidence="15">
    <location>
        <begin position="221"/>
        <end position="230"/>
    </location>
</feature>
<dbReference type="FunFam" id="2.10.25.10:FF:000142">
    <property type="entry name" value="Crumbs cell polarity complex component 2"/>
    <property type="match status" value="1"/>
</dbReference>
<feature type="domain" description="EGF-like" evidence="19">
    <location>
        <begin position="1592"/>
        <end position="1629"/>
    </location>
</feature>
<dbReference type="PANTHER" id="PTHR24049:SF22">
    <property type="entry name" value="DROSOPHILA CRUMBS HOMOLOG"/>
    <property type="match status" value="1"/>
</dbReference>
<evidence type="ECO:0000256" key="2">
    <source>
        <dbReference type="ARBA" id="ARBA00004603"/>
    </source>
</evidence>
<evidence type="ECO:0000256" key="10">
    <source>
        <dbReference type="ARBA" id="ARBA00022902"/>
    </source>
</evidence>
<feature type="domain" description="EGF-like" evidence="19">
    <location>
        <begin position="970"/>
        <end position="1006"/>
    </location>
</feature>
<feature type="region of interest" description="Disordered" evidence="16">
    <location>
        <begin position="1888"/>
        <end position="1925"/>
    </location>
</feature>
<feature type="disulfide bond" evidence="15">
    <location>
        <begin position="1152"/>
        <end position="1161"/>
    </location>
</feature>
<feature type="disulfide bond" evidence="15">
    <location>
        <begin position="1619"/>
        <end position="1628"/>
    </location>
</feature>
<feature type="disulfide bond" evidence="15">
    <location>
        <begin position="1114"/>
        <end position="1123"/>
    </location>
</feature>
<keyword evidence="5" id="KW-0812">Transmembrane</keyword>
<evidence type="ECO:0000256" key="17">
    <source>
        <dbReference type="SAM" id="SignalP"/>
    </source>
</evidence>
<dbReference type="CDD" id="cd00054">
    <property type="entry name" value="EGF_CA"/>
    <property type="match status" value="27"/>
</dbReference>
<dbReference type="GO" id="GO:0009952">
    <property type="term" value="P:anterior/posterior pattern specification"/>
    <property type="evidence" value="ECO:0007669"/>
    <property type="project" value="UniProtKB-ARBA"/>
</dbReference>
<feature type="domain" description="EGF-like" evidence="19">
    <location>
        <begin position="595"/>
        <end position="633"/>
    </location>
</feature>
<dbReference type="GO" id="GO:0060218">
    <property type="term" value="P:hematopoietic stem cell differentiation"/>
    <property type="evidence" value="ECO:0007669"/>
    <property type="project" value="UniProtKB-ARBA"/>
</dbReference>
<dbReference type="InterPro" id="IPR051022">
    <property type="entry name" value="Notch_Cell-Fate_Det"/>
</dbReference>
<dbReference type="FunFam" id="2.10.25.10:FF:000373">
    <property type="entry name" value="sushi, nidogen and EGF-like domain-containing protein 1"/>
    <property type="match status" value="1"/>
</dbReference>
<feature type="domain" description="EGF-like" evidence="19">
    <location>
        <begin position="856"/>
        <end position="892"/>
    </location>
</feature>
<feature type="domain" description="EGF-like" evidence="19">
    <location>
        <begin position="2145"/>
        <end position="2181"/>
    </location>
</feature>
<dbReference type="PROSITE" id="PS00010">
    <property type="entry name" value="ASX_HYDROXYL"/>
    <property type="match status" value="19"/>
</dbReference>
<feature type="disulfide bond" evidence="15">
    <location>
        <begin position="1439"/>
        <end position="1449"/>
    </location>
</feature>
<keyword evidence="11" id="KW-1133">Transmembrane helix</keyword>
<dbReference type="GO" id="GO:0007154">
    <property type="term" value="P:cell communication"/>
    <property type="evidence" value="ECO:0007669"/>
    <property type="project" value="UniProtKB-ARBA"/>
</dbReference>
<reference evidence="20 21" key="1">
    <citation type="submission" date="2021-07" db="EMBL/GenBank/DDBJ databases">
        <authorList>
            <person name="Imarazene B."/>
            <person name="Zahm M."/>
            <person name="Klopp C."/>
            <person name="Cabau C."/>
            <person name="Beille S."/>
            <person name="Jouanno E."/>
            <person name="Castinel A."/>
            <person name="Lluch J."/>
            <person name="Gil L."/>
            <person name="Kuchtly C."/>
            <person name="Lopez Roques C."/>
            <person name="Donnadieu C."/>
            <person name="Parrinello H."/>
            <person name="Journot L."/>
            <person name="Du K."/>
            <person name="Schartl M."/>
            <person name="Retaux S."/>
            <person name="Guiguen Y."/>
        </authorList>
    </citation>
    <scope>NUCLEOTIDE SEQUENCE [LARGE SCALE GENOMIC DNA]</scope>
    <source>
        <strain evidence="20">Pach_M1</strain>
        <tissue evidence="20">Testis</tissue>
    </source>
</reference>
<dbReference type="FunFam" id="2.10.25.10:FF:000031">
    <property type="entry name" value="neurogenic locus notch homolog protein 3"/>
    <property type="match status" value="1"/>
</dbReference>
<dbReference type="FunFam" id="2.10.25.10:FF:000508">
    <property type="entry name" value="Eyes shut homolog"/>
    <property type="match status" value="1"/>
</dbReference>
<feature type="domain" description="EGF-like" evidence="19">
    <location>
        <begin position="1242"/>
        <end position="1281"/>
    </location>
</feature>
<evidence type="ECO:0000256" key="15">
    <source>
        <dbReference type="PROSITE-ProRule" id="PRU00076"/>
    </source>
</evidence>
<feature type="disulfide bond" evidence="15">
    <location>
        <begin position="825"/>
        <end position="842"/>
    </location>
</feature>
<feature type="disulfide bond" evidence="15">
    <location>
        <begin position="1034"/>
        <end position="1043"/>
    </location>
</feature>
<keyword evidence="13 15" id="KW-1015">Disulfide bond</keyword>
<feature type="domain" description="EGF-like" evidence="19">
    <location>
        <begin position="2426"/>
        <end position="2462"/>
    </location>
</feature>
<evidence type="ECO:0000256" key="3">
    <source>
        <dbReference type="ARBA" id="ARBA00022475"/>
    </source>
</evidence>
<feature type="disulfide bond" evidence="15">
    <location>
        <begin position="1460"/>
        <end position="1469"/>
    </location>
</feature>
<feature type="domain" description="EGF-like" evidence="19">
    <location>
        <begin position="483"/>
        <end position="526"/>
    </location>
</feature>
<dbReference type="Gene3D" id="2.60.120.200">
    <property type="match status" value="5"/>
</dbReference>
<dbReference type="GO" id="GO:0048646">
    <property type="term" value="P:anatomical structure formation involved in morphogenesis"/>
    <property type="evidence" value="ECO:0007669"/>
    <property type="project" value="UniProtKB-ARBA"/>
</dbReference>
<keyword evidence="6 17" id="KW-0732">Signal</keyword>
<feature type="disulfide bond" evidence="15">
    <location>
        <begin position="2171"/>
        <end position="2180"/>
    </location>
</feature>
<dbReference type="GO" id="GO:0023052">
    <property type="term" value="P:signaling"/>
    <property type="evidence" value="ECO:0007669"/>
    <property type="project" value="UniProtKB-ARBA"/>
</dbReference>
<feature type="domain" description="EGF-like" evidence="19">
    <location>
        <begin position="1089"/>
        <end position="1124"/>
    </location>
</feature>
<evidence type="ECO:0000256" key="16">
    <source>
        <dbReference type="SAM" id="MobiDB-lite"/>
    </source>
</evidence>
<feature type="disulfide bond" evidence="15">
    <location>
        <begin position="699"/>
        <end position="708"/>
    </location>
</feature>
<keyword evidence="14" id="KW-0325">Glycoprotein</keyword>
<dbReference type="GO" id="GO:0045597">
    <property type="term" value="P:positive regulation of cell differentiation"/>
    <property type="evidence" value="ECO:0007669"/>
    <property type="project" value="UniProtKB-ARBA"/>
</dbReference>
<feature type="signal peptide" evidence="17">
    <location>
        <begin position="1"/>
        <end position="25"/>
    </location>
</feature>
<feature type="domain" description="EGF-like" evidence="19">
    <location>
        <begin position="1321"/>
        <end position="1357"/>
    </location>
</feature>
<evidence type="ECO:0000259" key="19">
    <source>
        <dbReference type="PROSITE" id="PS50026"/>
    </source>
</evidence>
<feature type="domain" description="EGF-like" evidence="19">
    <location>
        <begin position="749"/>
        <end position="782"/>
    </location>
</feature>
<feature type="domain" description="EGF-like" evidence="19">
    <location>
        <begin position="932"/>
        <end position="968"/>
    </location>
</feature>
<feature type="disulfide bond" evidence="15">
    <location>
        <begin position="1211"/>
        <end position="1228"/>
    </location>
</feature>
<feature type="domain" description="EGF-like" evidence="19">
    <location>
        <begin position="1922"/>
        <end position="1963"/>
    </location>
</feature>
<feature type="disulfide bond" evidence="15">
    <location>
        <begin position="958"/>
        <end position="967"/>
    </location>
</feature>
<sequence>MNGPAVRRPDVWGLGLLIFFLGCFADDGVSGQAICRRPLYREWQPQPRNITLRWTLAENTCSGAAQCWNGASRGDDGRLRRLSQHWTNQSYAAPQLCPLELQLGDALFAVPDRTLERYGVNLINVSREEFESCSTEKEQSQHFIFSGDMKGSVQVDPKWLSPGVHYFAATHRGSSQLCQLGLRVGVVVGEQHCQNSPLLRLCSGNGACRAKVGEFTYRCHCDKHYSGLYCEYFDACSEMPCLNGATCLSNSSASLNRLPYECLCPPQFTGVNCSEILGQRNCTRNCRNGACVEVSPASYQCRCFTGYTGERVVFGVNVCVLLFAGTFCSEKKSPCGSSPCRNGGECEERGETYVCSCLEGFTGSNCETEFDQYCATLGCQQEPACIPDQTNSTCVCSGPDCRGQQGGPCHPSPCLNRGSCLARGNQYYCRCLRGFSGKNCEDIIDYCRLLSVNCSNEGLCLSLIGGYNCVCAPGWTGELCRYVADACLIYPNRCLNGATCLSLSQPTVPPQYTCVCLPGYTGRHCETEINECDSRPCQHGGLCDEFDGYYTCSCPTGFVGLNCEVDVNACSVLNVSCPAGMVCVDAPEDLHYTCRRPCPRTVQPCANGGRCFLSRGSSYSCDCAPGWTGLNCLVNIDECLQNRCLNGATCIDGVGGYSCRCDRGYTGVHCELRVDHCLGHQCSEHGVCLNQRHNYTCRCVPGYEGTLCEIETDECSSSPCASGATCVDSVASYWCLCASGFEGRTCSENTNDCWSMPCLNGGSCVDLINDYICICPSDKNCSTPVPTCTSPDKTCPNHADCCSCPPGFDGDDCSRVVNRCPSDQCDARGTSTCEELEGTFRCICRHGFTGKQCETPISHCVKDLCHAGSTCVDLPRGFECQCLPGLTGRFCEIDIDDCASKPCGALSICKDGLNSYHCYCAPGFIGNNCETEVNECLSQPCHNGAACSDELNAFSCSCPNGTAGRLCEINVNECQSSPCLNNGTCLDLANGFHCSCPPGFTGPECELDVDECSSSPCKNGGTCIDQPGNYYCQCAAPFKGVNCEFLPCEANNPCENEAECVEEADRASFPLGFRCRCARGFAGPRCELNIDECASSPCQHGYCHDVVDGFYCLCNPGYAGVRCEQGIDDCVGNMCQNNSTCVDLHLSYQCLCGPGWEGNFCERQTDECKSNPCKNNATCTDLPNAYRCECTRGWAGPDCGDDEQECASSPCYNGAQCVESDVPGEFSCTCPPFFTGPLCRTSYDPCDLYSDPCLHNSTCSPRPDGSAECACPAGFQGSRCEIDTNECGSSPCQNQGHCVDGVNTYYCYCKPGFSGQHCEEDINECRSNPCLNRGVCQDLVNSFRCSCPPGFFGALCDLDVDECEISPCLHDGVCINQPGNFMCVCSPGFTGPRCELNVDECISSPCRNGGRCVDGQNGYQCLCSGGYMGSDCGSDIDECASGPCVHGSCTDGIDGYRCHCETGWSGLRCETNVDECGSRPCLNGGSCVDLLDKYACICIQGYSGKHCELDLDVCLQKLSNFSLCFNSGTCVDGPGSNFTCRCPAGFAGDFCEVDVNECCSEPCFHGAICQDLINGYRCHCRPGWTGLHCEDDINECLPQPCDQGMCIQNQPGHGYTCFCRPGFVGRNCQYNYDDCLLQPCPEGFFCVDGINTVSCVPVETDGVSVPPPWGFTPGVPTIPSFPSFPITVSPVDDLLEVQHSEDIEYGRYSGDSFLEFDGIDLGAVSNITLRFQTWAQNGTLLYIDQGRVHRGFFFIKLHLLNRKLQYDFSCNQEEGIRRINTDIQVNNGNEYLVHVRQYLAPCEAEILVSGFQRIRSVPSNYWSGLSVQRTGHVFVGGLPLSRPPYKGAEPFYNYSGCIQIIEINKLRGFRSSAALAVNNLDNCRSLWHQDPPAGTTTPPPVSSALETTPSGADSTTPLPTAPPSPCADGPCRNGGTCQPLSLPSGAAAFLCDCLLHFTGRLCEKAQEQNFGDRFLHIFLQDGRPTARLGCGGVHVLHSAASQNIENNTVVPITVRYQLPVGEDGGLCMIEIAAANGAGNRRQEYVAEAVSEVAFGPMFLGGVPSHSEFHDSAANGSGLVGCIRELQINSREFYIVGKAVRGRNIHNCDQPVCQLQPCRNGGTCISDAENWFCLCPPLYSGKLCQFTACQRNPCAHGATCIPKSQLEAVCLCPHGRQGLLCTEAINITRPRFSGLDEFGYTSFLAFPPIPSISYFYQFQLKLTFASNVSALRDNLILFSGHKGQGINGDDFFALGVKNGRIVHNYNLGSGLATIVSDRINWRIKIHTVRFGRYLRNGWLKVDNQRNKTGSARGQLAGLNTFSRLYVGGYNEYTPEMLPIGSRFKNSFQGCIFDVQFRTRADGKFRAPGDPEGQPVSGRSVGQCGVSPCSLVRCQNGGTCVDSGSSVYCQCVFGWKGALCSERVSFCDEEHAPPPSCARGSTCIPLPDGYTCQCPLGTAGQFCQQVLSISDPFFSANQSSWMAFPQISMRHRTDLQLQFQTLAPEGILFYTAQYLSSRAGDFISVSLAFGFVQLRYSLGDGTNVLESRNRVDWTGRTWHTVRASREGNQGLLALDDQEVTHNISAGMTTLDVATEIFVGGVSNLNLVSSDAVEKEPVGFTGGIREVVVNGRDLELTEGGALNGANVGDWDGTGCGYKVCRNGGYCRPLGLDSFVCICPALWTGLHCELSVFCVDNRCRHGSLCVPDVVNGSYSCVCTLGRNGTYCEQQVSMRTVRFVGNSYLKYRDPRYNSRNLMFTQVSFNLSASSEDGLILWMGRAETEDDDYLAVGLQDGYLKVAVNLGEKIALPLISRNATLCCEQWNYVTVVHNRTVVQAFLNDERVLFEDIDPFERYVAVNYGGVYYFGGFELNRDVASVSSGLFFSGFVGNIKDVLLYQDARTLQFLPTYEGFNVYQGDD</sequence>
<dbReference type="GO" id="GO:0051240">
    <property type="term" value="P:positive regulation of multicellular organismal process"/>
    <property type="evidence" value="ECO:0007669"/>
    <property type="project" value="UniProtKB-ARBA"/>
</dbReference>
<feature type="disulfide bond" evidence="15">
    <location>
        <begin position="1309"/>
        <end position="1318"/>
    </location>
</feature>
<dbReference type="FunFam" id="2.10.25.10:FF:001002">
    <property type="entry name" value="Protein eyes shut homolog"/>
    <property type="match status" value="1"/>
</dbReference>
<feature type="disulfide bond" evidence="15">
    <location>
        <begin position="623"/>
        <end position="632"/>
    </location>
</feature>
<dbReference type="PROSITE" id="PS01186">
    <property type="entry name" value="EGF_2"/>
    <property type="match status" value="28"/>
</dbReference>
<evidence type="ECO:0000256" key="14">
    <source>
        <dbReference type="ARBA" id="ARBA00023180"/>
    </source>
</evidence>
<feature type="disulfide bond" evidence="15">
    <location>
        <begin position="2409"/>
        <end position="2418"/>
    </location>
</feature>
<feature type="domain" description="EGF-like" evidence="19">
    <location>
        <begin position="189"/>
        <end position="231"/>
    </location>
</feature>
<feature type="disulfide bond" evidence="15">
    <location>
        <begin position="1953"/>
        <end position="1962"/>
    </location>
</feature>
<feature type="domain" description="EGF-like" evidence="19">
    <location>
        <begin position="711"/>
        <end position="747"/>
    </location>
</feature>
<dbReference type="FunFam" id="2.10.25.10:FF:000391">
    <property type="entry name" value="Weary, isoform C"/>
    <property type="match status" value="1"/>
</dbReference>
<feature type="disulfide bond" evidence="15">
    <location>
        <begin position="661"/>
        <end position="670"/>
    </location>
</feature>
<dbReference type="GO" id="GO:0007417">
    <property type="term" value="P:central nervous system development"/>
    <property type="evidence" value="ECO:0007669"/>
    <property type="project" value="UniProtKB-ARBA"/>
</dbReference>
<dbReference type="GO" id="GO:1901222">
    <property type="term" value="P:regulation of non-canonical NF-kappaB signal transduction"/>
    <property type="evidence" value="ECO:0007669"/>
    <property type="project" value="UniProtKB-ARBA"/>
</dbReference>
<feature type="disulfide bond" evidence="15">
    <location>
        <begin position="737"/>
        <end position="746"/>
    </location>
</feature>
<feature type="disulfide bond" evidence="15">
    <location>
        <begin position="1093"/>
        <end position="1103"/>
    </location>
</feature>
<feature type="disulfide bond" evidence="15">
    <location>
        <begin position="1580"/>
        <end position="1589"/>
    </location>
</feature>
<gene>
    <name evidence="20" type="ORF">AMEX_G27742</name>
</gene>
<feature type="domain" description="EGF-like" evidence="19">
    <location>
        <begin position="1164"/>
        <end position="1200"/>
    </location>
</feature>
<dbReference type="Pfam" id="PF00008">
    <property type="entry name" value="EGF"/>
    <property type="match status" value="24"/>
</dbReference>
<feature type="domain" description="EGF-like" evidence="19">
    <location>
        <begin position="894"/>
        <end position="930"/>
    </location>
</feature>
<feature type="disulfide bond" evidence="15">
    <location>
        <begin position="1271"/>
        <end position="1280"/>
    </location>
</feature>
<dbReference type="FunFam" id="2.10.25.10:FF:000591">
    <property type="entry name" value="Protein eyes shut homolog"/>
    <property type="match status" value="1"/>
</dbReference>
<evidence type="ECO:0000256" key="5">
    <source>
        <dbReference type="ARBA" id="ARBA00022692"/>
    </source>
</evidence>
<feature type="disulfide bond" evidence="15">
    <location>
        <begin position="2134"/>
        <end position="2143"/>
    </location>
</feature>
<feature type="domain" description="Laminin G" evidence="18">
    <location>
        <begin position="2469"/>
        <end position="2652"/>
    </location>
</feature>
<feature type="domain" description="EGF-like" evidence="19">
    <location>
        <begin position="278"/>
        <end position="313"/>
    </location>
</feature>
<evidence type="ECO:0000259" key="18">
    <source>
        <dbReference type="PROSITE" id="PS50025"/>
    </source>
</evidence>
<keyword evidence="3" id="KW-1003">Cell membrane</keyword>
<feature type="disulfide bond" evidence="15">
    <location>
        <begin position="1423"/>
        <end position="1432"/>
    </location>
</feature>
<evidence type="ECO:0000256" key="8">
    <source>
        <dbReference type="ARBA" id="ARBA00022753"/>
    </source>
</evidence>
<dbReference type="PROSITE" id="PS00022">
    <property type="entry name" value="EGF_1"/>
    <property type="match status" value="39"/>
</dbReference>
<feature type="compositionally biased region" description="Polar residues" evidence="16">
    <location>
        <begin position="1904"/>
        <end position="1913"/>
    </location>
</feature>
<keyword evidence="12" id="KW-0472">Membrane</keyword>
<feature type="domain" description="EGF-like" evidence="19">
    <location>
        <begin position="232"/>
        <end position="274"/>
    </location>
</feature>
<evidence type="ECO:0000256" key="11">
    <source>
        <dbReference type="ARBA" id="ARBA00022989"/>
    </source>
</evidence>
<dbReference type="Gene3D" id="2.10.25.10">
    <property type="entry name" value="Laminin"/>
    <property type="match status" value="38"/>
</dbReference>
<evidence type="ECO:0008006" key="22">
    <source>
        <dbReference type="Google" id="ProtNLM"/>
    </source>
</evidence>
<evidence type="ECO:0000256" key="7">
    <source>
        <dbReference type="ARBA" id="ARBA00022737"/>
    </source>
</evidence>
<comment type="caution">
    <text evidence="20">The sequence shown here is derived from an EMBL/GenBank/DDBJ whole genome shotgun (WGS) entry which is preliminary data.</text>
</comment>
<evidence type="ECO:0000256" key="4">
    <source>
        <dbReference type="ARBA" id="ARBA00022536"/>
    </source>
</evidence>
<feature type="disulfide bond" evidence="15">
    <location>
        <begin position="1347"/>
        <end position="1356"/>
    </location>
</feature>
<feature type="disulfide bond" evidence="15">
    <location>
        <begin position="1596"/>
        <end position="1606"/>
    </location>
</feature>
<dbReference type="FunFam" id="2.10.25.10:FF:000151">
    <property type="entry name" value="FAT atypical cadherin 4"/>
    <property type="match status" value="1"/>
</dbReference>
<feature type="domain" description="Laminin G" evidence="18">
    <location>
        <begin position="2192"/>
        <end position="2382"/>
    </location>
</feature>
<proteinExistence type="predicted"/>
<dbReference type="SMART" id="SM00181">
    <property type="entry name" value="EGF"/>
    <property type="match status" value="42"/>
</dbReference>
<dbReference type="FunFam" id="2.10.25.10:FF:000669">
    <property type="entry name" value="Eyes shut homolog"/>
    <property type="match status" value="1"/>
</dbReference>
<feature type="domain" description="EGF-like" evidence="19">
    <location>
        <begin position="1008"/>
        <end position="1044"/>
    </location>
</feature>
<feature type="disulfide bond" evidence="15">
    <location>
        <begin position="1498"/>
        <end position="1507"/>
    </location>
</feature>
<evidence type="ECO:0000313" key="21">
    <source>
        <dbReference type="Proteomes" id="UP000752171"/>
    </source>
</evidence>
<feature type="domain" description="EGF-like" evidence="19">
    <location>
        <begin position="1126"/>
        <end position="1162"/>
    </location>
</feature>
<dbReference type="GO" id="GO:0035282">
    <property type="term" value="P:segmentation"/>
    <property type="evidence" value="ECO:0007669"/>
    <property type="project" value="UniProtKB-ARBA"/>
</dbReference>
<feature type="domain" description="EGF-like" evidence="19">
    <location>
        <begin position="1045"/>
        <end position="1087"/>
    </location>
</feature>
<feature type="domain" description="EGF-like" evidence="19">
    <location>
        <begin position="635"/>
        <end position="671"/>
    </location>
</feature>
<dbReference type="FunFam" id="2.10.25.10:FF:000066">
    <property type="entry name" value="FAT atypical cadherin 4"/>
    <property type="match status" value="1"/>
</dbReference>
<dbReference type="InterPro" id="IPR001881">
    <property type="entry name" value="EGF-like_Ca-bd_dom"/>
</dbReference>
<dbReference type="FunFam" id="2.60.120.200:FF:000190">
    <property type="entry name" value="Protein eyes shut homolog"/>
    <property type="match status" value="1"/>
</dbReference>
<feature type="disulfide bond" evidence="15">
    <location>
        <begin position="471"/>
        <end position="480"/>
    </location>
</feature>
<feature type="domain" description="EGF-like" evidence="19">
    <location>
        <begin position="2686"/>
        <end position="2724"/>
    </location>
</feature>
<evidence type="ECO:0000256" key="13">
    <source>
        <dbReference type="ARBA" id="ARBA00023157"/>
    </source>
</evidence>
<feature type="disulfide bond" evidence="15">
    <location>
        <begin position="2675"/>
        <end position="2684"/>
    </location>
</feature>
<dbReference type="Pfam" id="PF12661">
    <property type="entry name" value="hEGF"/>
    <property type="match status" value="8"/>
</dbReference>
<feature type="domain" description="EGF-like" evidence="19">
    <location>
        <begin position="1435"/>
        <end position="1470"/>
    </location>
</feature>
<feature type="domain" description="EGF-like" evidence="19">
    <location>
        <begin position="2108"/>
        <end position="2144"/>
    </location>
</feature>
<comment type="subcellular location">
    <subcellularLocation>
        <location evidence="1">Cell membrane</location>
        <topology evidence="1">Single-pass type I membrane protein</topology>
    </subcellularLocation>
    <subcellularLocation>
        <location evidence="2">Late endosome</location>
    </subcellularLocation>
</comment>
<feature type="disulfide bond" evidence="15">
    <location>
        <begin position="516"/>
        <end position="525"/>
    </location>
</feature>
<feature type="domain" description="EGF-like" evidence="19">
    <location>
        <begin position="2648"/>
        <end position="2685"/>
    </location>
</feature>
<dbReference type="Pfam" id="PF02210">
    <property type="entry name" value="Laminin_G_2"/>
    <property type="match status" value="5"/>
</dbReference>
<feature type="disulfide bond" evidence="15">
    <location>
        <begin position="431"/>
        <end position="440"/>
    </location>
</feature>
<feature type="disulfide bond" evidence="15">
    <location>
        <begin position="1385"/>
        <end position="1394"/>
    </location>
</feature>
<dbReference type="InterPro" id="IPR001791">
    <property type="entry name" value="Laminin_G"/>
</dbReference>
<feature type="domain" description="Laminin G" evidence="18">
    <location>
        <begin position="2729"/>
        <end position="2914"/>
    </location>
</feature>
<dbReference type="InterPro" id="IPR000152">
    <property type="entry name" value="EGF-type_Asp/Asn_hydroxyl_site"/>
</dbReference>